<dbReference type="InterPro" id="IPR043738">
    <property type="entry name" value="DUF5683"/>
</dbReference>
<comment type="caution">
    <text evidence="2">The sequence shown here is derived from an EMBL/GenBank/DDBJ whole genome shotgun (WGS) entry which is preliminary data.</text>
</comment>
<evidence type="ECO:0000313" key="2">
    <source>
        <dbReference type="EMBL" id="HFZ08817.1"/>
    </source>
</evidence>
<feature type="domain" description="DUF5683" evidence="1">
    <location>
        <begin position="17"/>
        <end position="68"/>
    </location>
</feature>
<dbReference type="Pfam" id="PF18935">
    <property type="entry name" value="DUF5683"/>
    <property type="match status" value="1"/>
</dbReference>
<accession>A0A7V3N5D4</accession>
<name>A0A7V3N5D4_UNCC3</name>
<evidence type="ECO:0000259" key="1">
    <source>
        <dbReference type="Pfam" id="PF18935"/>
    </source>
</evidence>
<dbReference type="AlphaFoldDB" id="A0A7V3N5D4"/>
<sequence>MKFFIYFLFLLGETQGKNPSKAVFMSAFLPAGGQFYNEKYLKGVVIGSVEIFTGFKAVSNYVEYKKSGDLQKFNEGLSYGFYFLGTWLYSMADAYVDAHLFNFKSKIELAFLPKDIGISFNIRWR</sequence>
<organism evidence="2">
    <name type="scientific">candidate division CPR3 bacterium</name>
    <dbReference type="NCBI Taxonomy" id="2268181"/>
    <lineage>
        <taxon>Bacteria</taxon>
        <taxon>Bacteria division CPR3</taxon>
    </lineage>
</organism>
<reference evidence="2" key="1">
    <citation type="journal article" date="2020" name="mSystems">
        <title>Genome- and Community-Level Interaction Insights into Carbon Utilization and Element Cycling Functions of Hydrothermarchaeota in Hydrothermal Sediment.</title>
        <authorList>
            <person name="Zhou Z."/>
            <person name="Liu Y."/>
            <person name="Xu W."/>
            <person name="Pan J."/>
            <person name="Luo Z.H."/>
            <person name="Li M."/>
        </authorList>
    </citation>
    <scope>NUCLEOTIDE SEQUENCE [LARGE SCALE GENOMIC DNA]</scope>
    <source>
        <strain evidence="2">SpSt-757</strain>
    </source>
</reference>
<proteinExistence type="predicted"/>
<protein>
    <recommendedName>
        <fullName evidence="1">DUF5683 domain-containing protein</fullName>
    </recommendedName>
</protein>
<dbReference type="EMBL" id="DTGG01000056">
    <property type="protein sequence ID" value="HFZ08817.1"/>
    <property type="molecule type" value="Genomic_DNA"/>
</dbReference>
<gene>
    <name evidence="2" type="ORF">ENV41_01635</name>
</gene>